<feature type="binding site" evidence="6">
    <location>
        <begin position="39"/>
        <end position="46"/>
    </location>
    <ligand>
        <name>GTP</name>
        <dbReference type="ChEBI" id="CHEBI:37565"/>
    </ligand>
</feature>
<evidence type="ECO:0000256" key="5">
    <source>
        <dbReference type="ARBA" id="ARBA00023186"/>
    </source>
</evidence>
<keyword evidence="6" id="KW-0963">Cytoplasm</keyword>
<keyword evidence="2 6" id="KW-0547">Nucleotide-binding</keyword>
<evidence type="ECO:0000256" key="3">
    <source>
        <dbReference type="ARBA" id="ARBA00022988"/>
    </source>
</evidence>
<reference evidence="10" key="1">
    <citation type="journal article" date="2019" name="Int. J. Syst. Evol. Microbiol.">
        <title>The Global Catalogue of Microorganisms (GCM) 10K type strain sequencing project: providing services to taxonomists for standard genome sequencing and annotation.</title>
        <authorList>
            <consortium name="The Broad Institute Genomics Platform"/>
            <consortium name="The Broad Institute Genome Sequencing Center for Infectious Disease"/>
            <person name="Wu L."/>
            <person name="Ma J."/>
        </authorList>
    </citation>
    <scope>NUCLEOTIDE SEQUENCE [LARGE SCALE GENOMIC DNA]</scope>
    <source>
        <strain evidence="10">JCM 18055</strain>
    </source>
</reference>
<evidence type="ECO:0000313" key="10">
    <source>
        <dbReference type="Proteomes" id="UP001500325"/>
    </source>
</evidence>
<dbReference type="RefSeq" id="WP_345382173.1">
    <property type="nucleotide sequence ID" value="NZ_BAABIC010000013.1"/>
</dbReference>
<dbReference type="Proteomes" id="UP001500325">
    <property type="component" value="Unassembled WGS sequence"/>
</dbReference>
<keyword evidence="3 6" id="KW-0996">Nickel insertion</keyword>
<comment type="subcellular location">
    <subcellularLocation>
        <location evidence="6">Cytoplasm</location>
    </subcellularLocation>
</comment>
<keyword evidence="5 6" id="KW-0143">Chaperone</keyword>
<dbReference type="InterPro" id="IPR027417">
    <property type="entry name" value="P-loop_NTPase"/>
</dbReference>
<comment type="similarity">
    <text evidence="1 6">Belongs to the SIMIBI class G3E GTPase family. UreG subfamily.</text>
</comment>
<gene>
    <name evidence="6 9" type="primary">ureG</name>
    <name evidence="9" type="ORF">GCM10023215_40340</name>
</gene>
<evidence type="ECO:0000256" key="1">
    <source>
        <dbReference type="ARBA" id="ARBA00005732"/>
    </source>
</evidence>
<dbReference type="PANTHER" id="PTHR31715">
    <property type="entry name" value="UREASE ACCESSORY PROTEIN G"/>
    <property type="match status" value="1"/>
</dbReference>
<protein>
    <recommendedName>
        <fullName evidence="6">Urease accessory protein UreG</fullName>
    </recommendedName>
</protein>
<dbReference type="HAMAP" id="MF_01389">
    <property type="entry name" value="UreG"/>
    <property type="match status" value="1"/>
</dbReference>
<dbReference type="PIRSF" id="PIRSF005624">
    <property type="entry name" value="Ni-bind_GTPase"/>
    <property type="match status" value="1"/>
</dbReference>
<comment type="subunit">
    <text evidence="6">Homodimer. UreD, UreF and UreG form a complex that acts as a GTP-hydrolysis-dependent molecular chaperone, activating the urease apoprotein by helping to assemble the nickel containing metallocenter of UreC. The UreE protein probably delivers the nickel.</text>
</comment>
<dbReference type="Pfam" id="PF02492">
    <property type="entry name" value="cobW"/>
    <property type="match status" value="1"/>
</dbReference>
<dbReference type="InterPro" id="IPR003495">
    <property type="entry name" value="CobW/HypB/UreG_nucleotide-bd"/>
</dbReference>
<evidence type="ECO:0000256" key="2">
    <source>
        <dbReference type="ARBA" id="ARBA00022741"/>
    </source>
</evidence>
<comment type="caution">
    <text evidence="9">The sequence shown here is derived from an EMBL/GenBank/DDBJ whole genome shotgun (WGS) entry which is preliminary data.</text>
</comment>
<dbReference type="SUPFAM" id="SSF52540">
    <property type="entry name" value="P-loop containing nucleoside triphosphate hydrolases"/>
    <property type="match status" value="1"/>
</dbReference>
<sequence length="237" mass="24839">MSADHGHGHLISFDPTETEPDHHAAPPAQGRALRIGIGGPVGSGKTALVAALARSLGERVRLAVVTNDIYTTEDADFLRRNAVLPPERVEAVQTGCCPHTAIRDDITANLDAIETLEERFASRDGQGLELVLVESGGDNLTAVFSRGLVDAQIFVVDVAGGDKVPRKGGPGVTTADLLVINKTDLAPLVGADMDVMTGDATRIRGELPVITQSLVEDPSATEVGSWVLDRLAARVAA</sequence>
<dbReference type="EMBL" id="BAABIC010000013">
    <property type="protein sequence ID" value="GAA4697897.1"/>
    <property type="molecule type" value="Genomic_DNA"/>
</dbReference>
<keyword evidence="4 6" id="KW-0342">GTP-binding</keyword>
<feature type="domain" description="CobW/HypB/UreG nucleotide-binding" evidence="8">
    <location>
        <begin position="35"/>
        <end position="210"/>
    </location>
</feature>
<evidence type="ECO:0000256" key="4">
    <source>
        <dbReference type="ARBA" id="ARBA00023134"/>
    </source>
</evidence>
<keyword evidence="10" id="KW-1185">Reference proteome</keyword>
<evidence type="ECO:0000259" key="8">
    <source>
        <dbReference type="Pfam" id="PF02492"/>
    </source>
</evidence>
<dbReference type="NCBIfam" id="TIGR00101">
    <property type="entry name" value="ureG"/>
    <property type="match status" value="1"/>
</dbReference>
<accession>A0ABP8X060</accession>
<dbReference type="Gene3D" id="3.40.50.300">
    <property type="entry name" value="P-loop containing nucleotide triphosphate hydrolases"/>
    <property type="match status" value="1"/>
</dbReference>
<name>A0ABP8X060_9PSEU</name>
<evidence type="ECO:0000256" key="7">
    <source>
        <dbReference type="SAM" id="MobiDB-lite"/>
    </source>
</evidence>
<proteinExistence type="inferred from homology"/>
<organism evidence="9 10">
    <name type="scientific">Pseudonocardia yuanmonensis</name>
    <dbReference type="NCBI Taxonomy" id="1095914"/>
    <lineage>
        <taxon>Bacteria</taxon>
        <taxon>Bacillati</taxon>
        <taxon>Actinomycetota</taxon>
        <taxon>Actinomycetes</taxon>
        <taxon>Pseudonocardiales</taxon>
        <taxon>Pseudonocardiaceae</taxon>
        <taxon>Pseudonocardia</taxon>
    </lineage>
</organism>
<dbReference type="PANTHER" id="PTHR31715:SF0">
    <property type="entry name" value="UREASE ACCESSORY PROTEIN G"/>
    <property type="match status" value="1"/>
</dbReference>
<feature type="region of interest" description="Disordered" evidence="7">
    <location>
        <begin position="1"/>
        <end position="28"/>
    </location>
</feature>
<dbReference type="InterPro" id="IPR004400">
    <property type="entry name" value="UreG"/>
</dbReference>
<comment type="function">
    <text evidence="6">Facilitates the functional incorporation of the urease nickel metallocenter. This process requires GTP hydrolysis, probably effectuated by UreG.</text>
</comment>
<evidence type="ECO:0000256" key="6">
    <source>
        <dbReference type="HAMAP-Rule" id="MF_01389"/>
    </source>
</evidence>
<evidence type="ECO:0000313" key="9">
    <source>
        <dbReference type="EMBL" id="GAA4697897.1"/>
    </source>
</evidence>